<feature type="signal peptide" evidence="1">
    <location>
        <begin position="1"/>
        <end position="24"/>
    </location>
</feature>
<feature type="chain" id="PRO_5045141317" evidence="1">
    <location>
        <begin position="25"/>
        <end position="215"/>
    </location>
</feature>
<dbReference type="RefSeq" id="WP_378066299.1">
    <property type="nucleotide sequence ID" value="NZ_JBHSBL010000007.1"/>
</dbReference>
<dbReference type="EMBL" id="JBHSBL010000007">
    <property type="protein sequence ID" value="MFC4065272.1"/>
    <property type="molecule type" value="Genomic_DNA"/>
</dbReference>
<accession>A0ABV8IM22</accession>
<evidence type="ECO:0000313" key="2">
    <source>
        <dbReference type="EMBL" id="MFC4065272.1"/>
    </source>
</evidence>
<protein>
    <submittedName>
        <fullName evidence="2">DUF4360 domain-containing protein</fullName>
    </submittedName>
</protein>
<dbReference type="Pfam" id="PF14273">
    <property type="entry name" value="DUF4360"/>
    <property type="match status" value="1"/>
</dbReference>
<proteinExistence type="predicted"/>
<evidence type="ECO:0000256" key="1">
    <source>
        <dbReference type="SAM" id="SignalP"/>
    </source>
</evidence>
<keyword evidence="1" id="KW-0732">Signal</keyword>
<dbReference type="Proteomes" id="UP001595867">
    <property type="component" value="Unassembled WGS sequence"/>
</dbReference>
<dbReference type="PANTHER" id="PTHR38847:SF1">
    <property type="entry name" value="PSEUDOURIDINE SYNTHASE RSUA_RLUA-LIKE DOMAIN-CONTAINING PROTEIN"/>
    <property type="match status" value="1"/>
</dbReference>
<dbReference type="InterPro" id="IPR025649">
    <property type="entry name" value="DUF4360"/>
</dbReference>
<sequence length="215" mass="23276">MLRSTTVSTALLGVLAMAAAPAQAQPQPPKPDKMMVIDVVSANGSGCPAGTADIQVSPDNTAFTVTYSQYTASVGPQATPLDFRKNCQLALNVKVPSGFTFAIASADYRGYASLRAGAYALQSAGYYFQGHSQTARSQHNFKGPMEDNWQRTDQVAIASYSYLPCGEQRYLNINTELRVNRGSSDTKKFTNFISMDSTDAAINTLYRIAWKKCGK</sequence>
<gene>
    <name evidence="2" type="ORF">ACFO0C_10025</name>
</gene>
<dbReference type="PANTHER" id="PTHR38847">
    <property type="match status" value="1"/>
</dbReference>
<reference evidence="3" key="1">
    <citation type="journal article" date="2019" name="Int. J. Syst. Evol. Microbiol.">
        <title>The Global Catalogue of Microorganisms (GCM) 10K type strain sequencing project: providing services to taxonomists for standard genome sequencing and annotation.</title>
        <authorList>
            <consortium name="The Broad Institute Genomics Platform"/>
            <consortium name="The Broad Institute Genome Sequencing Center for Infectious Disease"/>
            <person name="Wu L."/>
            <person name="Ma J."/>
        </authorList>
    </citation>
    <scope>NUCLEOTIDE SEQUENCE [LARGE SCALE GENOMIC DNA]</scope>
    <source>
        <strain evidence="3">TBRC 5832</strain>
    </source>
</reference>
<organism evidence="2 3">
    <name type="scientific">Actinoplanes subglobosus</name>
    <dbReference type="NCBI Taxonomy" id="1547892"/>
    <lineage>
        <taxon>Bacteria</taxon>
        <taxon>Bacillati</taxon>
        <taxon>Actinomycetota</taxon>
        <taxon>Actinomycetes</taxon>
        <taxon>Micromonosporales</taxon>
        <taxon>Micromonosporaceae</taxon>
        <taxon>Actinoplanes</taxon>
    </lineage>
</organism>
<keyword evidence="3" id="KW-1185">Reference proteome</keyword>
<evidence type="ECO:0000313" key="3">
    <source>
        <dbReference type="Proteomes" id="UP001595867"/>
    </source>
</evidence>
<name>A0ABV8IM22_9ACTN</name>
<comment type="caution">
    <text evidence="2">The sequence shown here is derived from an EMBL/GenBank/DDBJ whole genome shotgun (WGS) entry which is preliminary data.</text>
</comment>